<evidence type="ECO:0000313" key="1">
    <source>
        <dbReference type="EMBL" id="GAY76985.1"/>
    </source>
</evidence>
<evidence type="ECO:0000313" key="2">
    <source>
        <dbReference type="Proteomes" id="UP000319716"/>
    </source>
</evidence>
<dbReference type="AlphaFoldDB" id="A0A4Y1ZD39"/>
<reference evidence="1 2" key="1">
    <citation type="submission" date="2017-11" db="EMBL/GenBank/DDBJ databases">
        <title>Draft Genome Sequence of Sporolactobacillus inulinus NBRC 111894 Isolated from Koso, a Japanese Sugar-Vegetable Fermented Beverage.</title>
        <authorList>
            <person name="Chiou T.Y."/>
            <person name="Oshima K."/>
            <person name="Suda W."/>
            <person name="Hattori M."/>
            <person name="Takahashi T."/>
        </authorList>
    </citation>
    <scope>NUCLEOTIDE SEQUENCE [LARGE SCALE GENOMIC DNA]</scope>
    <source>
        <strain evidence="1 2">NBRC111894</strain>
    </source>
</reference>
<organism evidence="1 2">
    <name type="scientific">Sporolactobacillus inulinus</name>
    <dbReference type="NCBI Taxonomy" id="2078"/>
    <lineage>
        <taxon>Bacteria</taxon>
        <taxon>Bacillati</taxon>
        <taxon>Bacillota</taxon>
        <taxon>Bacilli</taxon>
        <taxon>Bacillales</taxon>
        <taxon>Sporolactobacillaceae</taxon>
        <taxon>Sporolactobacillus</taxon>
    </lineage>
</organism>
<name>A0A4Y1ZD39_9BACL</name>
<protein>
    <submittedName>
        <fullName evidence="1">Uncharacterized protein</fullName>
    </submittedName>
</protein>
<sequence>MSNLFTRLKDSISADLNDMLDQKRTKKPDCDAQSTFAQL</sequence>
<dbReference type="Proteomes" id="UP000319716">
    <property type="component" value="Unassembled WGS sequence"/>
</dbReference>
<accession>A0A4Y1ZD39</accession>
<comment type="caution">
    <text evidence="1">The sequence shown here is derived from an EMBL/GenBank/DDBJ whole genome shotgun (WGS) entry which is preliminary data.</text>
</comment>
<dbReference type="EMBL" id="BEXB01000019">
    <property type="protein sequence ID" value="GAY76985.1"/>
    <property type="molecule type" value="Genomic_DNA"/>
</dbReference>
<gene>
    <name evidence="1" type="ORF">NBRC111894_2539</name>
</gene>
<proteinExistence type="predicted"/>